<keyword evidence="7 18" id="KW-0812">Transmembrane</keyword>
<feature type="domain" description="NADH:quinone oxidoreductase/Mrp antiporter transmembrane" evidence="19">
    <location>
        <begin position="16"/>
        <end position="205"/>
    </location>
</feature>
<evidence type="ECO:0000256" key="3">
    <source>
        <dbReference type="ARBA" id="ARBA00012944"/>
    </source>
</evidence>
<dbReference type="GO" id="GO:0008137">
    <property type="term" value="F:NADH dehydrogenase (ubiquinone) activity"/>
    <property type="evidence" value="ECO:0007669"/>
    <property type="project" value="UniProtKB-EC"/>
</dbReference>
<feature type="transmembrane region" description="Helical" evidence="18">
    <location>
        <begin position="20"/>
        <end position="41"/>
    </location>
</feature>
<dbReference type="EMBL" id="MH588520">
    <property type="protein sequence ID" value="QCS25065.1"/>
    <property type="molecule type" value="Genomic_DNA"/>
</dbReference>
<keyword evidence="14 20" id="KW-0496">Mitochondrion</keyword>
<evidence type="ECO:0000313" key="20">
    <source>
        <dbReference type="EMBL" id="QCS25065.1"/>
    </source>
</evidence>
<sequence>MFLMLLIVGPVMTLSSSNWVVSWAGMELGFVGLIPMLFLGVSSVSKEVGMKYFCIQALASALLFVSGSMIFALFQKSLLWVMGLIFSLCLKLGLFPGHFWVPGVVSGLDWFSCVLILGPLKIGPFAFLSNVMTWMPSYQSVMLILGGVSSVVGALLGNNQTSVRAMLGSSSIAHSGWIALGTVLGGLWVYFLFYYLVLVLALFLLWEMDYSSVCIALLSMSGLPPFIMFVAKLKMVMMIMSLSSWFLFIMLPLAGSVLSLIFYLKFCYSFYLNSKSWPGVGVSIVLMVLNCVGVFWAVLFLFFDGRASP</sequence>
<keyword evidence="12" id="KW-0520">NAD</keyword>
<dbReference type="GO" id="GO:0005743">
    <property type="term" value="C:mitochondrial inner membrane"/>
    <property type="evidence" value="ECO:0007669"/>
    <property type="project" value="UniProtKB-SubCell"/>
</dbReference>
<name>A0A4P8VVA9_9GAST</name>
<reference evidence="20" key="1">
    <citation type="journal article" date="2019" name="Mitochondrial DNA Part B Resour">
        <title>The complete mitochondrial genome of Salinator takii (Gastropoda: Amphibolinae).</title>
        <authorList>
            <person name="Liu H."/>
            <person name="Yang Y."/>
            <person name="Li Q."/>
        </authorList>
    </citation>
    <scope>NUCLEOTIDE SEQUENCE</scope>
</reference>
<feature type="transmembrane region" description="Helical" evidence="18">
    <location>
        <begin position="80"/>
        <end position="101"/>
    </location>
</feature>
<dbReference type="EC" id="7.1.1.2" evidence="3"/>
<feature type="transmembrane region" description="Helical" evidence="18">
    <location>
        <begin position="177"/>
        <end position="204"/>
    </location>
</feature>
<dbReference type="PANTHER" id="PTHR46552:SF1">
    <property type="entry name" value="NADH-UBIQUINONE OXIDOREDUCTASE CHAIN 2"/>
    <property type="match status" value="1"/>
</dbReference>
<organism evidence="20">
    <name type="scientific">Lactiforis takii</name>
    <dbReference type="NCBI Taxonomy" id="1002745"/>
    <lineage>
        <taxon>Eukaryota</taxon>
        <taxon>Metazoa</taxon>
        <taxon>Spiralia</taxon>
        <taxon>Lophotrochozoa</taxon>
        <taxon>Mollusca</taxon>
        <taxon>Gastropoda</taxon>
        <taxon>Heterobranchia</taxon>
        <taxon>Euthyneura</taxon>
        <taxon>Panpulmonata</taxon>
        <taxon>Amphiboloidea</taxon>
        <taxon>Amphibolidae</taxon>
        <taxon>Lactiforis</taxon>
    </lineage>
</organism>
<comment type="similarity">
    <text evidence="2">Belongs to the complex I subunit 2 family.</text>
</comment>
<evidence type="ECO:0000256" key="1">
    <source>
        <dbReference type="ARBA" id="ARBA00004448"/>
    </source>
</evidence>
<evidence type="ECO:0000256" key="16">
    <source>
        <dbReference type="ARBA" id="ARBA00031028"/>
    </source>
</evidence>
<evidence type="ECO:0000256" key="15">
    <source>
        <dbReference type="ARBA" id="ARBA00023136"/>
    </source>
</evidence>
<evidence type="ECO:0000256" key="2">
    <source>
        <dbReference type="ARBA" id="ARBA00007012"/>
    </source>
</evidence>
<evidence type="ECO:0000256" key="17">
    <source>
        <dbReference type="ARBA" id="ARBA00049551"/>
    </source>
</evidence>
<protein>
    <recommendedName>
        <fullName evidence="4">NADH-ubiquinone oxidoreductase chain 2</fullName>
        <ecNumber evidence="3">7.1.1.2</ecNumber>
    </recommendedName>
    <alternativeName>
        <fullName evidence="16">NADH dehydrogenase subunit 2</fullName>
    </alternativeName>
</protein>
<keyword evidence="9" id="KW-1278">Translocase</keyword>
<accession>A0A4P8VVA9</accession>
<keyword evidence="10" id="KW-0249">Electron transport</keyword>
<keyword evidence="15 18" id="KW-0472">Membrane</keyword>
<feature type="transmembrane region" description="Helical" evidence="18">
    <location>
        <begin position="242"/>
        <end position="264"/>
    </location>
</feature>
<evidence type="ECO:0000256" key="18">
    <source>
        <dbReference type="SAM" id="Phobius"/>
    </source>
</evidence>
<keyword evidence="8" id="KW-0999">Mitochondrion inner membrane</keyword>
<dbReference type="AlphaFoldDB" id="A0A4P8VVA9"/>
<comment type="catalytic activity">
    <reaction evidence="17">
        <text>a ubiquinone + NADH + 5 H(+)(in) = a ubiquinol + NAD(+) + 4 H(+)(out)</text>
        <dbReference type="Rhea" id="RHEA:29091"/>
        <dbReference type="Rhea" id="RHEA-COMP:9565"/>
        <dbReference type="Rhea" id="RHEA-COMP:9566"/>
        <dbReference type="ChEBI" id="CHEBI:15378"/>
        <dbReference type="ChEBI" id="CHEBI:16389"/>
        <dbReference type="ChEBI" id="CHEBI:17976"/>
        <dbReference type="ChEBI" id="CHEBI:57540"/>
        <dbReference type="ChEBI" id="CHEBI:57945"/>
        <dbReference type="EC" id="7.1.1.2"/>
    </reaction>
</comment>
<feature type="transmembrane region" description="Helical" evidence="18">
    <location>
        <begin position="53"/>
        <end position="74"/>
    </location>
</feature>
<dbReference type="PANTHER" id="PTHR46552">
    <property type="entry name" value="NADH-UBIQUINONE OXIDOREDUCTASE CHAIN 2"/>
    <property type="match status" value="1"/>
</dbReference>
<evidence type="ECO:0000256" key="11">
    <source>
        <dbReference type="ARBA" id="ARBA00022989"/>
    </source>
</evidence>
<dbReference type="Pfam" id="PF00361">
    <property type="entry name" value="Proton_antipo_M"/>
    <property type="match status" value="1"/>
</dbReference>
<evidence type="ECO:0000256" key="8">
    <source>
        <dbReference type="ARBA" id="ARBA00022792"/>
    </source>
</evidence>
<keyword evidence="6" id="KW-0679">Respiratory chain</keyword>
<keyword evidence="5" id="KW-0813">Transport</keyword>
<comment type="subcellular location">
    <subcellularLocation>
        <location evidence="1">Mitochondrion inner membrane</location>
        <topology evidence="1">Multi-pass membrane protein</topology>
    </subcellularLocation>
</comment>
<feature type="transmembrane region" description="Helical" evidence="18">
    <location>
        <begin position="284"/>
        <end position="303"/>
    </location>
</feature>
<evidence type="ECO:0000259" key="19">
    <source>
        <dbReference type="Pfam" id="PF00361"/>
    </source>
</evidence>
<keyword evidence="11 18" id="KW-1133">Transmembrane helix</keyword>
<evidence type="ECO:0000256" key="4">
    <source>
        <dbReference type="ARBA" id="ARBA00021008"/>
    </source>
</evidence>
<keyword evidence="13" id="KW-0830">Ubiquinone</keyword>
<evidence type="ECO:0000256" key="12">
    <source>
        <dbReference type="ARBA" id="ARBA00023027"/>
    </source>
</evidence>
<feature type="transmembrane region" description="Helical" evidence="18">
    <location>
        <begin position="210"/>
        <end position="230"/>
    </location>
</feature>
<proteinExistence type="inferred from homology"/>
<evidence type="ECO:0000256" key="10">
    <source>
        <dbReference type="ARBA" id="ARBA00022982"/>
    </source>
</evidence>
<gene>
    <name evidence="20" type="primary">ND2</name>
</gene>
<feature type="transmembrane region" description="Helical" evidence="18">
    <location>
        <begin position="138"/>
        <end position="156"/>
    </location>
</feature>
<evidence type="ECO:0000256" key="9">
    <source>
        <dbReference type="ARBA" id="ARBA00022967"/>
    </source>
</evidence>
<dbReference type="InterPro" id="IPR001750">
    <property type="entry name" value="ND/Mrp_TM"/>
</dbReference>
<dbReference type="GO" id="GO:0006120">
    <property type="term" value="P:mitochondrial electron transport, NADH to ubiquinone"/>
    <property type="evidence" value="ECO:0007669"/>
    <property type="project" value="TreeGrafter"/>
</dbReference>
<dbReference type="InterPro" id="IPR050175">
    <property type="entry name" value="Complex_I_Subunit_2"/>
</dbReference>
<evidence type="ECO:0000256" key="5">
    <source>
        <dbReference type="ARBA" id="ARBA00022448"/>
    </source>
</evidence>
<evidence type="ECO:0000256" key="7">
    <source>
        <dbReference type="ARBA" id="ARBA00022692"/>
    </source>
</evidence>
<geneLocation type="mitochondrion" evidence="20"/>
<evidence type="ECO:0000256" key="14">
    <source>
        <dbReference type="ARBA" id="ARBA00023128"/>
    </source>
</evidence>
<evidence type="ECO:0000256" key="13">
    <source>
        <dbReference type="ARBA" id="ARBA00023075"/>
    </source>
</evidence>
<evidence type="ECO:0000256" key="6">
    <source>
        <dbReference type="ARBA" id="ARBA00022660"/>
    </source>
</evidence>